<dbReference type="Proteomes" id="UP001732780">
    <property type="component" value="Chromosome 2"/>
</dbReference>
<sequence length="115" mass="12770">MLQSPRIKDIWMLFPRFTPSQVLEHRIGLVRGGPQLQLQAGNGEPCTEGLEQPEMEVFCDAVPLVYKGLNHSDSSRQETIENARFQDSCRSSPQEDGGSPKEKQGILAPLESASF</sequence>
<keyword evidence="1" id="KW-1185">Reference proteome</keyword>
<protein>
    <submittedName>
        <fullName evidence="2">Uncharacterized protein SMIM43 isoform X1</fullName>
    </submittedName>
</protein>
<name>A0AC58NIA4_CAMBA</name>
<evidence type="ECO:0000313" key="1">
    <source>
        <dbReference type="Proteomes" id="UP001732780"/>
    </source>
</evidence>
<accession>A0AC58NIA4</accession>
<dbReference type="RefSeq" id="XP_074197522.1">
    <property type="nucleotide sequence ID" value="XM_074341421.1"/>
</dbReference>
<evidence type="ECO:0000313" key="2">
    <source>
        <dbReference type="RefSeq" id="XP_074197522.1"/>
    </source>
</evidence>
<gene>
    <name evidence="2" type="primary">SMIM43</name>
</gene>
<organism evidence="1 2">
    <name type="scientific">Camelus bactrianus</name>
    <name type="common">Bactrian camel</name>
    <dbReference type="NCBI Taxonomy" id="9837"/>
    <lineage>
        <taxon>Eukaryota</taxon>
        <taxon>Metazoa</taxon>
        <taxon>Chordata</taxon>
        <taxon>Craniata</taxon>
        <taxon>Vertebrata</taxon>
        <taxon>Euteleostomi</taxon>
        <taxon>Mammalia</taxon>
        <taxon>Eutheria</taxon>
        <taxon>Laurasiatheria</taxon>
        <taxon>Artiodactyla</taxon>
        <taxon>Tylopoda</taxon>
        <taxon>Camelidae</taxon>
        <taxon>Camelus</taxon>
    </lineage>
</organism>
<proteinExistence type="predicted"/>
<reference evidence="2" key="1">
    <citation type="submission" date="2025-08" db="UniProtKB">
        <authorList>
            <consortium name="RefSeq"/>
        </authorList>
    </citation>
    <scope>IDENTIFICATION</scope>
    <source>
        <tissue evidence="2">Blood</tissue>
    </source>
</reference>